<name>A0A495K6X7_WILMA</name>
<dbReference type="AlphaFoldDB" id="A0A495K6X7"/>
<organism evidence="2 3">
    <name type="scientific">Williamsia marianensis</name>
    <dbReference type="NCBI Taxonomy" id="85044"/>
    <lineage>
        <taxon>Bacteria</taxon>
        <taxon>Bacillati</taxon>
        <taxon>Actinomycetota</taxon>
        <taxon>Actinomycetes</taxon>
        <taxon>Mycobacteriales</taxon>
        <taxon>Nocardiaceae</taxon>
        <taxon>Williamsia</taxon>
    </lineage>
</organism>
<sequence>MDAPFKLGGFAVATAAVLALSFGVGNAIGPIGQNANNTHHEGGSDMKDTTAHGPSGHGGNAAAQPGGLMVSEHGYTLELDSTVLSSGTTEVTFDITGPDDQPVTRYESTHDKDLHFIAVRRDTTGFQHVHPTMDARGRWTTTLDLTAGVWRFYADFRPAGHDQTVTLGIDAFVAGGYEPQPIPAPAQTAQVGEYTVTLDGHLIPGAPSELTLTVTRAGQPVTDLQPYLAAYGHLVALRVGDLAYLHVHPDGEPDDGVTKPGPDITFVATAPSAGTYRLFLDFRHDGVVRTADFSAQAAAQQHAAAVPTPTHTSVTPNPGQPDGHQH</sequence>
<proteinExistence type="predicted"/>
<accession>A0A495K6X7</accession>
<feature type="region of interest" description="Disordered" evidence="1">
    <location>
        <begin position="299"/>
        <end position="326"/>
    </location>
</feature>
<dbReference type="EMBL" id="RBKV01000001">
    <property type="protein sequence ID" value="RKR97063.1"/>
    <property type="molecule type" value="Genomic_DNA"/>
</dbReference>
<evidence type="ECO:0008006" key="4">
    <source>
        <dbReference type="Google" id="ProtNLM"/>
    </source>
</evidence>
<dbReference type="RefSeq" id="WP_174548695.1">
    <property type="nucleotide sequence ID" value="NZ_CBCRXS010000003.1"/>
</dbReference>
<evidence type="ECO:0000313" key="2">
    <source>
        <dbReference type="EMBL" id="RKR97063.1"/>
    </source>
</evidence>
<dbReference type="Proteomes" id="UP000274762">
    <property type="component" value="Unassembled WGS sequence"/>
</dbReference>
<comment type="caution">
    <text evidence="2">The sequence shown here is derived from an EMBL/GenBank/DDBJ whole genome shotgun (WGS) entry which is preliminary data.</text>
</comment>
<gene>
    <name evidence="2" type="ORF">DFJ75_3927</name>
</gene>
<feature type="region of interest" description="Disordered" evidence="1">
    <location>
        <begin position="33"/>
        <end position="67"/>
    </location>
</feature>
<evidence type="ECO:0000313" key="3">
    <source>
        <dbReference type="Proteomes" id="UP000274762"/>
    </source>
</evidence>
<protein>
    <recommendedName>
        <fullName evidence="4">Heavy-metal-associated domain-containing protein</fullName>
    </recommendedName>
</protein>
<reference evidence="2 3" key="1">
    <citation type="submission" date="2018-10" db="EMBL/GenBank/DDBJ databases">
        <title>Sequencing the genomes of 1000 actinobacteria strains.</title>
        <authorList>
            <person name="Klenk H.-P."/>
        </authorList>
    </citation>
    <scope>NUCLEOTIDE SEQUENCE [LARGE SCALE GENOMIC DNA]</scope>
    <source>
        <strain evidence="2 3">DSM 44343</strain>
    </source>
</reference>
<evidence type="ECO:0000256" key="1">
    <source>
        <dbReference type="SAM" id="MobiDB-lite"/>
    </source>
</evidence>
<feature type="compositionally biased region" description="Basic and acidic residues" evidence="1">
    <location>
        <begin position="38"/>
        <end position="50"/>
    </location>
</feature>